<accession>A0A510G901</accession>
<reference evidence="1 2" key="1">
    <citation type="submission" date="2019-04" db="EMBL/GenBank/DDBJ databases">
        <title>Draft genome sequence of Rickettsia asiatica Maytaro1284.</title>
        <authorList>
            <person name="Thu M."/>
            <person name="Qiu Y."/>
            <person name="Nakao R."/>
        </authorList>
    </citation>
    <scope>NUCLEOTIDE SEQUENCE [LARGE SCALE GENOMIC DNA]</scope>
    <source>
        <strain evidence="1 2">Maytaro1284</strain>
    </source>
</reference>
<dbReference type="InterPro" id="IPR027417">
    <property type="entry name" value="P-loop_NTPase"/>
</dbReference>
<name>A0A510G901_9RICK</name>
<dbReference type="Proteomes" id="UP000321183">
    <property type="component" value="Chromosome"/>
</dbReference>
<proteinExistence type="predicted"/>
<dbReference type="SUPFAM" id="SSF52540">
    <property type="entry name" value="P-loop containing nucleoside triphosphate hydrolases"/>
    <property type="match status" value="2"/>
</dbReference>
<evidence type="ECO:0008006" key="3">
    <source>
        <dbReference type="Google" id="ProtNLM"/>
    </source>
</evidence>
<dbReference type="Gene3D" id="3.40.50.300">
    <property type="entry name" value="P-loop containing nucleotide triphosphate hydrolases"/>
    <property type="match status" value="2"/>
</dbReference>
<keyword evidence="2" id="KW-1185">Reference proteome</keyword>
<gene>
    <name evidence="1" type="ORF">RAS_01730</name>
</gene>
<organism evidence="1 2">
    <name type="scientific">Rickettsia asiatica</name>
    <dbReference type="NCBI Taxonomy" id="238800"/>
    <lineage>
        <taxon>Bacteria</taxon>
        <taxon>Pseudomonadati</taxon>
        <taxon>Pseudomonadota</taxon>
        <taxon>Alphaproteobacteria</taxon>
        <taxon>Rickettsiales</taxon>
        <taxon>Rickettsiaceae</taxon>
        <taxon>Rickettsieae</taxon>
        <taxon>Rickettsia</taxon>
        <taxon>spotted fever group</taxon>
    </lineage>
</organism>
<dbReference type="AlphaFoldDB" id="A0A510G901"/>
<dbReference type="KEGG" id="ras:RAS_01730"/>
<evidence type="ECO:0000313" key="2">
    <source>
        <dbReference type="Proteomes" id="UP000321183"/>
    </source>
</evidence>
<protein>
    <recommendedName>
        <fullName evidence="3">AAA+ ATPase domain-containing protein</fullName>
    </recommendedName>
</protein>
<sequence length="474" mass="53093">MFSAEQIDAILSVCNSSDISVPEGNPGAGKTFVMREIVRQYKSAGFKVVGTGPSSVSAKVLSRNAGIKADNTSLLRKKITESKGKNFKIDLSSKYYEEEEYLKSIGCDSVFNFMRQDVLDSKTVLIVDEASMIELANMDYLAHEVLRAKAKLVLVGDNNQFTAVGMTGAFNKARKIAGGVKLSEVRRQERVEYRKATEAMGRFQMHEAIEIYRELDVFNIKDNEEETKTSLVSSFTKEYTEQMESLKRDDLIAIRSIAIGAYTNEKVSEFNIRVRDELKHSGALKGKEVLISSGGRMLPLMKGDQVVFEENSLRYGISNGEIGTILSVNSFGGSANSKGDGVLRVLVHKADGSKDIIEINTFLDSFNNKRRVKLNHGYALTGYKLQGETVDRMHVYFDRSIGYEAFLVLMSRHREEVKLHASAKELEGLVYQRLDSDIENIRRQFKINSFEASSKIDSPQEVPNWLNACSQQKS</sequence>
<dbReference type="EMBL" id="AP019563">
    <property type="protein sequence ID" value="BBJ31064.1"/>
    <property type="molecule type" value="Genomic_DNA"/>
</dbReference>
<evidence type="ECO:0000313" key="1">
    <source>
        <dbReference type="EMBL" id="BBJ31064.1"/>
    </source>
</evidence>
<dbReference type="Pfam" id="PF13604">
    <property type="entry name" value="AAA_30"/>
    <property type="match status" value="1"/>
</dbReference>